<name>A0A8S5TBY8_9CAUD</name>
<keyword evidence="1" id="KW-0472">Membrane</keyword>
<sequence>MPDPEDLRKVVLDAFDKWIKVVAYLWIANIAFDILVVLPPEIGNRVIEYALKKLGL</sequence>
<protein>
    <submittedName>
        <fullName evidence="2">Uncharacterized protein</fullName>
    </submittedName>
</protein>
<dbReference type="EMBL" id="BK032792">
    <property type="protein sequence ID" value="DAF60648.1"/>
    <property type="molecule type" value="Genomic_DNA"/>
</dbReference>
<reference evidence="2" key="1">
    <citation type="journal article" date="2021" name="Proc. Natl. Acad. Sci. U.S.A.">
        <title>A Catalog of Tens of Thousands of Viruses from Human Metagenomes Reveals Hidden Associations with Chronic Diseases.</title>
        <authorList>
            <person name="Tisza M.J."/>
            <person name="Buck C.B."/>
        </authorList>
    </citation>
    <scope>NUCLEOTIDE SEQUENCE</scope>
    <source>
        <strain evidence="2">CtwJH20</strain>
    </source>
</reference>
<keyword evidence="1" id="KW-1133">Transmembrane helix</keyword>
<evidence type="ECO:0000256" key="1">
    <source>
        <dbReference type="SAM" id="Phobius"/>
    </source>
</evidence>
<organism evidence="2">
    <name type="scientific">Podoviridae sp. ctwJH20</name>
    <dbReference type="NCBI Taxonomy" id="2827753"/>
    <lineage>
        <taxon>Viruses</taxon>
        <taxon>Duplodnaviria</taxon>
        <taxon>Heunggongvirae</taxon>
        <taxon>Uroviricota</taxon>
        <taxon>Caudoviricetes</taxon>
    </lineage>
</organism>
<evidence type="ECO:0000313" key="2">
    <source>
        <dbReference type="EMBL" id="DAF60648.1"/>
    </source>
</evidence>
<feature type="transmembrane region" description="Helical" evidence="1">
    <location>
        <begin position="18"/>
        <end position="38"/>
    </location>
</feature>
<proteinExistence type="predicted"/>
<accession>A0A8S5TBY8</accession>
<keyword evidence="1" id="KW-0812">Transmembrane</keyword>